<evidence type="ECO:0000256" key="3">
    <source>
        <dbReference type="ARBA" id="ARBA00022989"/>
    </source>
</evidence>
<dbReference type="GO" id="GO:0016020">
    <property type="term" value="C:membrane"/>
    <property type="evidence" value="ECO:0007669"/>
    <property type="project" value="UniProtKB-SubCell"/>
</dbReference>
<dbReference type="PROSITE" id="PS00636">
    <property type="entry name" value="DNAJ_1"/>
    <property type="match status" value="1"/>
</dbReference>
<keyword evidence="9" id="KW-1185">Reference proteome</keyword>
<name>A0A9Q1R8K5_9SOLA</name>
<comment type="caution">
    <text evidence="8">The sequence shown here is derived from an EMBL/GenBank/DDBJ whole genome shotgun (WGS) entry which is preliminary data.</text>
</comment>
<protein>
    <recommendedName>
        <fullName evidence="7">J domain-containing protein</fullName>
    </recommendedName>
</protein>
<dbReference type="OrthoDB" id="445556at2759"/>
<keyword evidence="4 6" id="KW-0472">Membrane</keyword>
<evidence type="ECO:0000256" key="5">
    <source>
        <dbReference type="ARBA" id="ARBA00023186"/>
    </source>
</evidence>
<dbReference type="EMBL" id="JAJAGQ010000014">
    <property type="protein sequence ID" value="KAJ8543320.1"/>
    <property type="molecule type" value="Genomic_DNA"/>
</dbReference>
<comment type="subcellular location">
    <subcellularLocation>
        <location evidence="1">Membrane</location>
        <topology evidence="1">Single-pass membrane protein</topology>
    </subcellularLocation>
</comment>
<feature type="domain" description="J" evidence="7">
    <location>
        <begin position="107"/>
        <end position="173"/>
    </location>
</feature>
<dbReference type="Pfam" id="PF00226">
    <property type="entry name" value="DnaJ"/>
    <property type="match status" value="1"/>
</dbReference>
<evidence type="ECO:0000256" key="2">
    <source>
        <dbReference type="ARBA" id="ARBA00022692"/>
    </source>
</evidence>
<keyword evidence="2 6" id="KW-0812">Transmembrane</keyword>
<organism evidence="8 9">
    <name type="scientific">Anisodus acutangulus</name>
    <dbReference type="NCBI Taxonomy" id="402998"/>
    <lineage>
        <taxon>Eukaryota</taxon>
        <taxon>Viridiplantae</taxon>
        <taxon>Streptophyta</taxon>
        <taxon>Embryophyta</taxon>
        <taxon>Tracheophyta</taxon>
        <taxon>Spermatophyta</taxon>
        <taxon>Magnoliopsida</taxon>
        <taxon>eudicotyledons</taxon>
        <taxon>Gunneridae</taxon>
        <taxon>Pentapetalae</taxon>
        <taxon>asterids</taxon>
        <taxon>lamiids</taxon>
        <taxon>Solanales</taxon>
        <taxon>Solanaceae</taxon>
        <taxon>Solanoideae</taxon>
        <taxon>Hyoscyameae</taxon>
        <taxon>Anisodus</taxon>
    </lineage>
</organism>
<dbReference type="CDD" id="cd06257">
    <property type="entry name" value="DnaJ"/>
    <property type="match status" value="1"/>
</dbReference>
<dbReference type="PANTHER" id="PTHR45283:SF1">
    <property type="entry name" value="NAD(P)H-QUINONE OXIDOREDUCTASE SUBUNIT T, CHLOROPLASTIC"/>
    <property type="match status" value="1"/>
</dbReference>
<dbReference type="Gene3D" id="1.10.287.110">
    <property type="entry name" value="DnaJ domain"/>
    <property type="match status" value="1"/>
</dbReference>
<dbReference type="PANTHER" id="PTHR45283">
    <property type="entry name" value="NAD(P)H-QUINONE OXIDOREDUCTASE SUBUNIT T, CHLOROPLASTIC"/>
    <property type="match status" value="1"/>
</dbReference>
<evidence type="ECO:0000313" key="9">
    <source>
        <dbReference type="Proteomes" id="UP001152561"/>
    </source>
</evidence>
<dbReference type="InterPro" id="IPR036869">
    <property type="entry name" value="J_dom_sf"/>
</dbReference>
<gene>
    <name evidence="8" type="ORF">K7X08_005843</name>
</gene>
<keyword evidence="3 6" id="KW-1133">Transmembrane helix</keyword>
<evidence type="ECO:0000313" key="8">
    <source>
        <dbReference type="EMBL" id="KAJ8543320.1"/>
    </source>
</evidence>
<dbReference type="FunFam" id="1.10.287.110:FF:000087">
    <property type="entry name" value="DnaJ homolog subfamily C member 4"/>
    <property type="match status" value="1"/>
</dbReference>
<evidence type="ECO:0000256" key="1">
    <source>
        <dbReference type="ARBA" id="ARBA00004167"/>
    </source>
</evidence>
<dbReference type="AlphaFoldDB" id="A0A9Q1R8K5"/>
<dbReference type="InterPro" id="IPR001623">
    <property type="entry name" value="DnaJ_domain"/>
</dbReference>
<proteinExistence type="predicted"/>
<accession>A0A9Q1R8K5</accession>
<evidence type="ECO:0000256" key="6">
    <source>
        <dbReference type="SAM" id="Phobius"/>
    </source>
</evidence>
<evidence type="ECO:0000259" key="7">
    <source>
        <dbReference type="PROSITE" id="PS50076"/>
    </source>
</evidence>
<keyword evidence="5" id="KW-0143">Chaperone</keyword>
<dbReference type="PROSITE" id="PS50076">
    <property type="entry name" value="DNAJ_2"/>
    <property type="match status" value="1"/>
</dbReference>
<sequence>MASATAPPARFTFLSKNQNTEHRTCGRRLPTKQRSRHVGFQVYATQEGPSGRKRAPPGIDTRIHWENDDEGWIGGNKSQSTRERIKTDEKNLLDENFSDLLNSSADSHYQFLGVSATADLEEIKAAYRRLSKEYHPDTTTLPIRASSEKFMKLKEIYDVLSDEEQRTFYDWTIAQEAASREAEKMRMKLQDPRMLEVQNWVSVPDMVDRLGGRNMELSDQAKTALTFDILIIIFSFCCIIYAVFFKEQY</sequence>
<dbReference type="SMART" id="SM00271">
    <property type="entry name" value="DnaJ"/>
    <property type="match status" value="1"/>
</dbReference>
<dbReference type="InterPro" id="IPR018253">
    <property type="entry name" value="DnaJ_domain_CS"/>
</dbReference>
<dbReference type="PRINTS" id="PR00625">
    <property type="entry name" value="JDOMAIN"/>
</dbReference>
<reference evidence="9" key="1">
    <citation type="journal article" date="2023" name="Proc. Natl. Acad. Sci. U.S.A.">
        <title>Genomic and structural basis for evolution of tropane alkaloid biosynthesis.</title>
        <authorList>
            <person name="Wanga Y.-J."/>
            <person name="Taina T."/>
            <person name="Yua J.-Y."/>
            <person name="Lia J."/>
            <person name="Xua B."/>
            <person name="Chenc J."/>
            <person name="D'Auriad J.C."/>
            <person name="Huanga J.-P."/>
            <person name="Huanga S.-X."/>
        </authorList>
    </citation>
    <scope>NUCLEOTIDE SEQUENCE [LARGE SCALE GENOMIC DNA]</scope>
    <source>
        <strain evidence="9">cv. KIB-2019</strain>
    </source>
</reference>
<feature type="transmembrane region" description="Helical" evidence="6">
    <location>
        <begin position="224"/>
        <end position="244"/>
    </location>
</feature>
<dbReference type="SUPFAM" id="SSF46565">
    <property type="entry name" value="Chaperone J-domain"/>
    <property type="match status" value="1"/>
</dbReference>
<dbReference type="Proteomes" id="UP001152561">
    <property type="component" value="Unassembled WGS sequence"/>
</dbReference>
<dbReference type="InterPro" id="IPR044618">
    <property type="entry name" value="NdhT-like"/>
</dbReference>
<evidence type="ECO:0000256" key="4">
    <source>
        <dbReference type="ARBA" id="ARBA00023136"/>
    </source>
</evidence>